<dbReference type="EMBL" id="CP119317">
    <property type="protein sequence ID" value="WEK55108.1"/>
    <property type="molecule type" value="Genomic_DNA"/>
</dbReference>
<dbReference type="InterPro" id="IPR012545">
    <property type="entry name" value="DUF1697"/>
</dbReference>
<dbReference type="Gene3D" id="3.30.70.1280">
    <property type="entry name" value="SP0830-like domains"/>
    <property type="match status" value="1"/>
</dbReference>
<dbReference type="Proteomes" id="UP001178662">
    <property type="component" value="Chromosome"/>
</dbReference>
<gene>
    <name evidence="1" type="ORF">P0Y55_03240</name>
</gene>
<dbReference type="PANTHER" id="PTHR36439">
    <property type="entry name" value="BLL4334 PROTEIN"/>
    <property type="match status" value="1"/>
</dbReference>
<protein>
    <submittedName>
        <fullName evidence="1">DUF1697 domain-containing protein</fullName>
    </submittedName>
</protein>
<dbReference type="Pfam" id="PF08002">
    <property type="entry name" value="DUF1697"/>
    <property type="match status" value="1"/>
</dbReference>
<keyword evidence="2" id="KW-1185">Reference proteome</keyword>
<evidence type="ECO:0000313" key="2">
    <source>
        <dbReference type="Proteomes" id="UP001178662"/>
    </source>
</evidence>
<sequence>MSIYVALLRGINVGGHNKIAMADLRRMFDSIGLNRVQTYIQSGNVLFESAYDEEKLCSLIEQGIRETFGYSISVILRSAKQLRAVAERLPFSEEALVAATAASEFETLYIAFLGGIPSEESVAKVMSYRLAGEDVQVIGRELYFLSARSIRDSKLMNHIQKLDVPATARNWKTLNKLIELTDAMQH</sequence>
<dbReference type="SUPFAM" id="SSF160379">
    <property type="entry name" value="SP0830-like"/>
    <property type="match status" value="1"/>
</dbReference>
<accession>A0AA95EX78</accession>
<dbReference type="AlphaFoldDB" id="A0AA95EX78"/>
<proteinExistence type="predicted"/>
<name>A0AA95EX78_9BACL</name>
<dbReference type="PIRSF" id="PIRSF008502">
    <property type="entry name" value="UCP008502"/>
    <property type="match status" value="1"/>
</dbReference>
<organism evidence="1 2">
    <name type="scientific">Candidatus Cohnella colombiensis</name>
    <dbReference type="NCBI Taxonomy" id="3121368"/>
    <lineage>
        <taxon>Bacteria</taxon>
        <taxon>Bacillati</taxon>
        <taxon>Bacillota</taxon>
        <taxon>Bacilli</taxon>
        <taxon>Bacillales</taxon>
        <taxon>Paenibacillaceae</taxon>
        <taxon>Cohnella</taxon>
    </lineage>
</organism>
<evidence type="ECO:0000313" key="1">
    <source>
        <dbReference type="EMBL" id="WEK55108.1"/>
    </source>
</evidence>
<dbReference type="PANTHER" id="PTHR36439:SF1">
    <property type="entry name" value="DUF1697 DOMAIN-CONTAINING PROTEIN"/>
    <property type="match status" value="1"/>
</dbReference>
<reference evidence="1" key="1">
    <citation type="submission" date="2023-03" db="EMBL/GenBank/DDBJ databases">
        <title>Andean soil-derived lignocellulolytic bacterial consortium as a source of novel taxa and putative plastic-active enzymes.</title>
        <authorList>
            <person name="Diaz-Garcia L."/>
            <person name="Chuvochina M."/>
            <person name="Feuerriegel G."/>
            <person name="Bunk B."/>
            <person name="Sproer C."/>
            <person name="Streit W.R."/>
            <person name="Rodriguez L.M."/>
            <person name="Overmann J."/>
            <person name="Jimenez D.J."/>
        </authorList>
    </citation>
    <scope>NUCLEOTIDE SEQUENCE</scope>
    <source>
        <strain evidence="1">MAG 2441</strain>
    </source>
</reference>